<keyword evidence="1" id="KW-1133">Transmembrane helix</keyword>
<keyword evidence="3" id="KW-1185">Reference proteome</keyword>
<keyword evidence="1" id="KW-0812">Transmembrane</keyword>
<organism evidence="2 3">
    <name type="scientific">Anaerobium acetethylicum</name>
    <dbReference type="NCBI Taxonomy" id="1619234"/>
    <lineage>
        <taxon>Bacteria</taxon>
        <taxon>Bacillati</taxon>
        <taxon>Bacillota</taxon>
        <taxon>Clostridia</taxon>
        <taxon>Lachnospirales</taxon>
        <taxon>Lachnospiraceae</taxon>
        <taxon>Anaerobium</taxon>
    </lineage>
</organism>
<evidence type="ECO:0000256" key="1">
    <source>
        <dbReference type="SAM" id="Phobius"/>
    </source>
</evidence>
<keyword evidence="1" id="KW-0472">Membrane</keyword>
<reference evidence="2 3" key="1">
    <citation type="submission" date="2016-09" db="EMBL/GenBank/DDBJ databases">
        <authorList>
            <person name="Capua I."/>
            <person name="De Benedictis P."/>
            <person name="Joannis T."/>
            <person name="Lombin L.H."/>
            <person name="Cattoli G."/>
        </authorList>
    </citation>
    <scope>NUCLEOTIDE SEQUENCE [LARGE SCALE GENOMIC DNA]</scope>
    <source>
        <strain evidence="2 3">GluBS11</strain>
    </source>
</reference>
<gene>
    <name evidence="2" type="ORF">SAMN05421730_100128</name>
</gene>
<dbReference type="EMBL" id="FMKA01000001">
    <property type="protein sequence ID" value="SCP94757.1"/>
    <property type="molecule type" value="Genomic_DNA"/>
</dbReference>
<accession>A0A1D3TN76</accession>
<protein>
    <submittedName>
        <fullName evidence="2">Uncharacterized protein</fullName>
    </submittedName>
</protein>
<dbReference type="AlphaFoldDB" id="A0A1D3TN76"/>
<sequence>MDASQIYNVIVIAIIVVLFIVFFLTNRKAKNKKLTPLAAIAFAFVIAGIVFGENRPVGYSLLFVGVALAMADIVLRMKKSNRG</sequence>
<dbReference type="RefSeq" id="WP_091228415.1">
    <property type="nucleotide sequence ID" value="NZ_FMKA01000001.1"/>
</dbReference>
<dbReference type="Proteomes" id="UP000199315">
    <property type="component" value="Unassembled WGS sequence"/>
</dbReference>
<feature type="transmembrane region" description="Helical" evidence="1">
    <location>
        <begin position="34"/>
        <end position="51"/>
    </location>
</feature>
<feature type="transmembrane region" description="Helical" evidence="1">
    <location>
        <begin position="6"/>
        <end position="25"/>
    </location>
</feature>
<name>A0A1D3TN76_9FIRM</name>
<evidence type="ECO:0000313" key="3">
    <source>
        <dbReference type="Proteomes" id="UP000199315"/>
    </source>
</evidence>
<feature type="transmembrane region" description="Helical" evidence="1">
    <location>
        <begin position="57"/>
        <end position="75"/>
    </location>
</feature>
<evidence type="ECO:0000313" key="2">
    <source>
        <dbReference type="EMBL" id="SCP94757.1"/>
    </source>
</evidence>
<proteinExistence type="predicted"/>